<reference evidence="12 13" key="1">
    <citation type="submission" date="2015-01" db="EMBL/GenBank/DDBJ databases">
        <title>Draft genome sequence of Pedobacter sp. NL19 isolated from sludge of an effluent treatment pond in an abandoned uranium mine.</title>
        <authorList>
            <person name="Santos T."/>
            <person name="Caetano T."/>
            <person name="Covas C."/>
            <person name="Cruz A."/>
            <person name="Mendo S."/>
        </authorList>
    </citation>
    <scope>NUCLEOTIDE SEQUENCE [LARGE SCALE GENOMIC DNA]</scope>
    <source>
        <strain evidence="12 13">NL19</strain>
    </source>
</reference>
<dbReference type="InterPro" id="IPR000531">
    <property type="entry name" value="Beta-barrel_TonB"/>
</dbReference>
<evidence type="ECO:0000256" key="2">
    <source>
        <dbReference type="ARBA" id="ARBA00022448"/>
    </source>
</evidence>
<dbReference type="NCBIfam" id="TIGR04056">
    <property type="entry name" value="OMP_RagA_SusC"/>
    <property type="match status" value="1"/>
</dbReference>
<protein>
    <submittedName>
        <fullName evidence="12">Uncharacterized protein</fullName>
    </submittedName>
</protein>
<dbReference type="Pfam" id="PF13620">
    <property type="entry name" value="CarboxypepD_reg"/>
    <property type="match status" value="1"/>
</dbReference>
<evidence type="ECO:0000256" key="3">
    <source>
        <dbReference type="ARBA" id="ARBA00022452"/>
    </source>
</evidence>
<comment type="similarity">
    <text evidence="8 9">Belongs to the TonB-dependent receptor family.</text>
</comment>
<keyword evidence="7 8" id="KW-0998">Cell outer membrane</keyword>
<accession>A0A0D0GBG7</accession>
<evidence type="ECO:0000256" key="5">
    <source>
        <dbReference type="ARBA" id="ARBA00023077"/>
    </source>
</evidence>
<gene>
    <name evidence="12" type="ORF">TH53_25450</name>
</gene>
<feature type="domain" description="TonB-dependent receptor-like beta-barrel" evidence="10">
    <location>
        <begin position="659"/>
        <end position="998"/>
    </location>
</feature>
<keyword evidence="2 8" id="KW-0813">Transport</keyword>
<evidence type="ECO:0000259" key="10">
    <source>
        <dbReference type="Pfam" id="PF00593"/>
    </source>
</evidence>
<dbReference type="Gene3D" id="2.60.40.1120">
    <property type="entry name" value="Carboxypeptidase-like, regulatory domain"/>
    <property type="match status" value="1"/>
</dbReference>
<dbReference type="Gene3D" id="2.170.130.10">
    <property type="entry name" value="TonB-dependent receptor, plug domain"/>
    <property type="match status" value="1"/>
</dbReference>
<dbReference type="Gene3D" id="2.40.170.20">
    <property type="entry name" value="TonB-dependent receptor, beta-barrel domain"/>
    <property type="match status" value="1"/>
</dbReference>
<name>A0A0D0GBG7_9SPHI</name>
<dbReference type="Pfam" id="PF00593">
    <property type="entry name" value="TonB_dep_Rec_b-barrel"/>
    <property type="match status" value="1"/>
</dbReference>
<evidence type="ECO:0000256" key="1">
    <source>
        <dbReference type="ARBA" id="ARBA00004571"/>
    </source>
</evidence>
<proteinExistence type="inferred from homology"/>
<dbReference type="SUPFAM" id="SSF49464">
    <property type="entry name" value="Carboxypeptidase regulatory domain-like"/>
    <property type="match status" value="1"/>
</dbReference>
<evidence type="ECO:0000313" key="13">
    <source>
        <dbReference type="Proteomes" id="UP000032049"/>
    </source>
</evidence>
<keyword evidence="4 8" id="KW-0812">Transmembrane</keyword>
<dbReference type="InterPro" id="IPR012910">
    <property type="entry name" value="Plug_dom"/>
</dbReference>
<dbReference type="PROSITE" id="PS52016">
    <property type="entry name" value="TONB_DEPENDENT_REC_3"/>
    <property type="match status" value="1"/>
</dbReference>
<dbReference type="InterPro" id="IPR037066">
    <property type="entry name" value="Plug_dom_sf"/>
</dbReference>
<dbReference type="GO" id="GO:0009279">
    <property type="term" value="C:cell outer membrane"/>
    <property type="evidence" value="ECO:0007669"/>
    <property type="project" value="UniProtKB-SubCell"/>
</dbReference>
<evidence type="ECO:0000256" key="6">
    <source>
        <dbReference type="ARBA" id="ARBA00023136"/>
    </source>
</evidence>
<evidence type="ECO:0000256" key="4">
    <source>
        <dbReference type="ARBA" id="ARBA00022692"/>
    </source>
</evidence>
<dbReference type="Proteomes" id="UP000032049">
    <property type="component" value="Unassembled WGS sequence"/>
</dbReference>
<evidence type="ECO:0000259" key="11">
    <source>
        <dbReference type="Pfam" id="PF07715"/>
    </source>
</evidence>
<evidence type="ECO:0000256" key="7">
    <source>
        <dbReference type="ARBA" id="ARBA00023237"/>
    </source>
</evidence>
<dbReference type="InterPro" id="IPR039426">
    <property type="entry name" value="TonB-dep_rcpt-like"/>
</dbReference>
<keyword evidence="5 9" id="KW-0798">TonB box</keyword>
<dbReference type="STRING" id="1503925.TH53_25450"/>
<feature type="domain" description="TonB-dependent receptor plug" evidence="11">
    <location>
        <begin position="231"/>
        <end position="351"/>
    </location>
</feature>
<keyword evidence="13" id="KW-1185">Reference proteome</keyword>
<dbReference type="AlphaFoldDB" id="A0A0D0GBG7"/>
<dbReference type="SUPFAM" id="SSF56935">
    <property type="entry name" value="Porins"/>
    <property type="match status" value="1"/>
</dbReference>
<comment type="subcellular location">
    <subcellularLocation>
        <location evidence="1 8">Cell outer membrane</location>
        <topology evidence="1 8">Multi-pass membrane protein</topology>
    </subcellularLocation>
</comment>
<organism evidence="12 13">
    <name type="scientific">Pedobacter lusitanus</name>
    <dbReference type="NCBI Taxonomy" id="1503925"/>
    <lineage>
        <taxon>Bacteria</taxon>
        <taxon>Pseudomonadati</taxon>
        <taxon>Bacteroidota</taxon>
        <taxon>Sphingobacteriia</taxon>
        <taxon>Sphingobacteriales</taxon>
        <taxon>Sphingobacteriaceae</taxon>
        <taxon>Pedobacter</taxon>
    </lineage>
</organism>
<dbReference type="Pfam" id="PF07715">
    <property type="entry name" value="Plug"/>
    <property type="match status" value="1"/>
</dbReference>
<evidence type="ECO:0000256" key="9">
    <source>
        <dbReference type="RuleBase" id="RU003357"/>
    </source>
</evidence>
<dbReference type="InterPro" id="IPR036942">
    <property type="entry name" value="Beta-barrel_TonB_sf"/>
</dbReference>
<dbReference type="InterPro" id="IPR008969">
    <property type="entry name" value="CarboxyPept-like_regulatory"/>
</dbReference>
<keyword evidence="3 8" id="KW-1134">Transmembrane beta strand</keyword>
<keyword evidence="6 8" id="KW-0472">Membrane</keyword>
<evidence type="ECO:0000256" key="8">
    <source>
        <dbReference type="PROSITE-ProRule" id="PRU01360"/>
    </source>
</evidence>
<comment type="caution">
    <text evidence="12">The sequence shown here is derived from an EMBL/GenBank/DDBJ whole genome shotgun (WGS) entry which is preliminary data.</text>
</comment>
<evidence type="ECO:0000313" key="12">
    <source>
        <dbReference type="EMBL" id="KIO74612.1"/>
    </source>
</evidence>
<dbReference type="EMBL" id="JXRA01000157">
    <property type="protein sequence ID" value="KIO74612.1"/>
    <property type="molecule type" value="Genomic_DNA"/>
</dbReference>
<dbReference type="InterPro" id="IPR023996">
    <property type="entry name" value="TonB-dep_OMP_SusC/RagA"/>
</dbReference>
<sequence>MQFRISQELKKRIIMRFNIIALLLCTFLIQVSARSFAQKITLRKKNITLDIVFKEITKQTGYDVIWQQDKLKTSHAIDVYFNNASLNMVLDAIFNNEPLTYAIANKTIVVKLREKTEDAAGFHAVAPGEVRGIVRDEKGELIAGASVVAVNKSTNARTVTATGKDGTFRFPKLPAGAYSFIITYVGYAAKVVNGIVRNDQPLMLAVIIKETTTTLDNEIVVTGTGITRKKDSFTGATVTFSGDQLKAIGNNNIIQSLRTMDPSFLLIENNLAGSNPNKLPQIEVRGKTSIPSATLKDQFATDPNQPLFILDGFETTLQTIVDLDMNRVAGVTILKDAASTALYGAKASNGVVVIQTLKPRAGELRITYTNDFRLESPDLSGYNMMNATEKLEFERLSGRYTSNRGSADSQYYLDQLYNTHLTQVKKGVNSYWLNEPVQTGISENNSVYLEGGTTEFTYGVGANYKSQRGTMKGSGRDTWSGSINLTYRKSKISVNNILFVRGYDAKNSPYGSFSDFVNANPYFLKDASQRYLEVSRASNYDSLFVRNPLYNAFLPSKNGTKNLEVQNNLQLNYKITPALQLMTGLQLIKGNTNEEVFKSPEDTFFDKVSVLKRGTLTSNKSDNFSYQANALLTYGKVFNGKHSVTANARAEINNSENRSIAFTAEGFPPGSDGNPAFAYAYQANGAPSAYSRVFRTMNATLSANYSYNTRYLFDFSYRLDGSTAFGSNKQFSPYYSTGIGWNLQNETFMKRAKWINRLKLYANIGITGNQNYGNITSVSVYGYNSNAYYNQFGQGVTLNTLGNPDLDPQKTTQFSGGLDFSLFNNRFTGYINAYNKYTNPLVVAANLPSSTGVFSYPLNVGNLNTRGAEIKMGYSPVYNLDKRVVWNINITGSMYKSKYDGFGNTLSGLNKQQEANQSLLRFTDGHSPDDIWAAKSLGIDPATGRELFLARDGQYTFDYNTANLQSVGNTNPAVEGVFSTSLFYKGFNLGIYVRYRFGADIFNTALYNKVENISYSDIAYNQDKRALYDRWQQPGDIARFKAVSQTSTTPMSSRFVQRENSISGESVNIGYTFENKAWLKQAGMRSLNLTAIANDIFRVSSVLSERGIDYPFSKTVSFSLRASF</sequence>